<feature type="domain" description="DUF4314" evidence="1">
    <location>
        <begin position="5"/>
        <end position="71"/>
    </location>
</feature>
<protein>
    <submittedName>
        <fullName evidence="4">DUF4314 domain-containing protein</fullName>
    </submittedName>
</protein>
<evidence type="ECO:0000259" key="1">
    <source>
        <dbReference type="Pfam" id="PF14192"/>
    </source>
</evidence>
<evidence type="ECO:0000313" key="5">
    <source>
        <dbReference type="Proteomes" id="UP000344343"/>
    </source>
</evidence>
<comment type="caution">
    <text evidence="4">The sequence shown here is derived from an EMBL/GenBank/DDBJ whole genome shotgun (WGS) entry which is preliminary data.</text>
</comment>
<proteinExistence type="predicted"/>
<dbReference type="Pfam" id="PF14192">
    <property type="entry name" value="DUF4314"/>
    <property type="match status" value="1"/>
</dbReference>
<evidence type="ECO:0000313" key="4">
    <source>
        <dbReference type="EMBL" id="EAG6170803.1"/>
    </source>
</evidence>
<dbReference type="Proteomes" id="UP000344343">
    <property type="component" value="Unassembled WGS sequence"/>
</dbReference>
<sequence>MMPNRETIERLKERYPEGTRVELISMSDTYAPPTGTQGTVTGVDDIGSLLVHWDNGSSLNVLYGEDTVRIVKEPKPTFKLVYQNGNEETYETYNDAWQVITETVLNADLVWIDFYPSDKAYEMVRIRKGF</sequence>
<reference evidence="4 6" key="1">
    <citation type="submission" date="2018-06" db="EMBL/GenBank/DDBJ databases">
        <authorList>
            <consortium name="GenomeTrakr: Next Generation Sequencing Network for Food Pathogen Tracability"/>
        </authorList>
    </citation>
    <scope>NUCLEOTIDE SEQUENCE [LARGE SCALE GENOMIC DNA]</scope>
    <source>
        <strain evidence="2 5">FDA00013853</strain>
        <strain evidence="4 6">FLAG-38921</strain>
    </source>
</reference>
<gene>
    <name evidence="3" type="ORF">DCT16_14445</name>
    <name evidence="4" type="ORF">DCT16_15630</name>
    <name evidence="2" type="ORF">EX365_13520</name>
</gene>
<dbReference type="InterPro" id="IPR025463">
    <property type="entry name" value="DUF4314"/>
</dbReference>
<organism evidence="4 6">
    <name type="scientific">Listeria monocytogenes</name>
    <dbReference type="NCBI Taxonomy" id="1639"/>
    <lineage>
        <taxon>Bacteria</taxon>
        <taxon>Bacillati</taxon>
        <taxon>Bacillota</taxon>
        <taxon>Bacilli</taxon>
        <taxon>Bacillales</taxon>
        <taxon>Listeriaceae</taxon>
        <taxon>Listeria</taxon>
    </lineage>
</organism>
<evidence type="ECO:0000313" key="6">
    <source>
        <dbReference type="Proteomes" id="UP000566721"/>
    </source>
</evidence>
<dbReference type="EMBL" id="AABCVX010000020">
    <property type="protein sequence ID" value="EAG6170803.1"/>
    <property type="molecule type" value="Genomic_DNA"/>
</dbReference>
<dbReference type="EMBL" id="AABCVX010000008">
    <property type="protein sequence ID" value="EAG6170576.1"/>
    <property type="molecule type" value="Genomic_DNA"/>
</dbReference>
<dbReference type="AlphaFoldDB" id="A0A476Q8I6"/>
<dbReference type="Proteomes" id="UP000566721">
    <property type="component" value="Unassembled WGS sequence"/>
</dbReference>
<dbReference type="RefSeq" id="WP_064034147.1">
    <property type="nucleotide sequence ID" value="NZ_CP011345.1"/>
</dbReference>
<evidence type="ECO:0000313" key="2">
    <source>
        <dbReference type="EMBL" id="EAD5787579.1"/>
    </source>
</evidence>
<dbReference type="EMBL" id="AAANYR010000008">
    <property type="protein sequence ID" value="EAD5787579.1"/>
    <property type="molecule type" value="Genomic_DNA"/>
</dbReference>
<name>A0A476Q8I6_LISMN</name>
<accession>A0A476Q8I6</accession>
<evidence type="ECO:0000313" key="3">
    <source>
        <dbReference type="EMBL" id="EAG6170576.1"/>
    </source>
</evidence>